<comment type="caution">
    <text evidence="1">The sequence shown here is derived from an EMBL/GenBank/DDBJ whole genome shotgun (WGS) entry which is preliminary data.</text>
</comment>
<evidence type="ECO:0000313" key="2">
    <source>
        <dbReference type="Proteomes" id="UP000245119"/>
    </source>
</evidence>
<dbReference type="InterPro" id="IPR033561">
    <property type="entry name" value="FBF1"/>
</dbReference>
<gene>
    <name evidence="1" type="ORF">C0Q70_01241</name>
</gene>
<organism evidence="1 2">
    <name type="scientific">Pomacea canaliculata</name>
    <name type="common">Golden apple snail</name>
    <dbReference type="NCBI Taxonomy" id="400727"/>
    <lineage>
        <taxon>Eukaryota</taxon>
        <taxon>Metazoa</taxon>
        <taxon>Spiralia</taxon>
        <taxon>Lophotrochozoa</taxon>
        <taxon>Mollusca</taxon>
        <taxon>Gastropoda</taxon>
        <taxon>Caenogastropoda</taxon>
        <taxon>Architaenioglossa</taxon>
        <taxon>Ampullarioidea</taxon>
        <taxon>Ampullariidae</taxon>
        <taxon>Pomacea</taxon>
    </lineage>
</organism>
<dbReference type="PANTHER" id="PTHR33689">
    <property type="entry name" value="FAS-BINDING FACTOR 1"/>
    <property type="match status" value="1"/>
</dbReference>
<evidence type="ECO:0000313" key="1">
    <source>
        <dbReference type="EMBL" id="PVD38625.1"/>
    </source>
</evidence>
<dbReference type="GO" id="GO:0005814">
    <property type="term" value="C:centriole"/>
    <property type="evidence" value="ECO:0007669"/>
    <property type="project" value="TreeGrafter"/>
</dbReference>
<dbReference type="GO" id="GO:0097539">
    <property type="term" value="C:ciliary transition fiber"/>
    <property type="evidence" value="ECO:0007669"/>
    <property type="project" value="InterPro"/>
</dbReference>
<dbReference type="Proteomes" id="UP000245119">
    <property type="component" value="Linkage Group LG1"/>
</dbReference>
<dbReference type="AlphaFoldDB" id="A0A2T7PYX3"/>
<dbReference type="STRING" id="400727.A0A2T7PYX3"/>
<dbReference type="GO" id="GO:0090162">
    <property type="term" value="P:establishment of epithelial cell polarity"/>
    <property type="evidence" value="ECO:0007669"/>
    <property type="project" value="InterPro"/>
</dbReference>
<dbReference type="PANTHER" id="PTHR33689:SF1">
    <property type="entry name" value="FAS-BINDING FACTOR 1"/>
    <property type="match status" value="1"/>
</dbReference>
<reference evidence="1 2" key="1">
    <citation type="submission" date="2018-04" db="EMBL/GenBank/DDBJ databases">
        <title>The genome of golden apple snail Pomacea canaliculata provides insight into stress tolerance and invasive adaptation.</title>
        <authorList>
            <person name="Liu C."/>
            <person name="Liu B."/>
            <person name="Ren Y."/>
            <person name="Zhang Y."/>
            <person name="Wang H."/>
            <person name="Li S."/>
            <person name="Jiang F."/>
            <person name="Yin L."/>
            <person name="Zhang G."/>
            <person name="Qian W."/>
            <person name="Fan W."/>
        </authorList>
    </citation>
    <scope>NUCLEOTIDE SEQUENCE [LARGE SCALE GENOMIC DNA]</scope>
    <source>
        <strain evidence="1">SZHN2017</strain>
        <tissue evidence="1">Muscle</tissue>
    </source>
</reference>
<protein>
    <submittedName>
        <fullName evidence="1">Uncharacterized protein</fullName>
    </submittedName>
</protein>
<proteinExistence type="predicted"/>
<dbReference type="EMBL" id="PZQS01000001">
    <property type="protein sequence ID" value="PVD38625.1"/>
    <property type="molecule type" value="Genomic_DNA"/>
</dbReference>
<dbReference type="GO" id="GO:0060271">
    <property type="term" value="P:cilium assembly"/>
    <property type="evidence" value="ECO:0007669"/>
    <property type="project" value="InterPro"/>
</dbReference>
<name>A0A2T7PYX3_POMCA</name>
<accession>A0A2T7PYX3</accession>
<sequence length="96" mass="10312">MWDKEKDQDNLDDLLGDLLEADKTPKKTTGKNQTHAAFRSGGKDDDFYSSLAAMAENGEDSDVSEADVNTLAKSIAGLDDMDADLFGSGLKKRGSP</sequence>
<dbReference type="OrthoDB" id="8195456at2759"/>
<dbReference type="GO" id="GO:0036064">
    <property type="term" value="C:ciliary basal body"/>
    <property type="evidence" value="ECO:0007669"/>
    <property type="project" value="TreeGrafter"/>
</dbReference>
<keyword evidence="2" id="KW-1185">Reference proteome</keyword>